<keyword evidence="7" id="KW-0325">Glycoprotein</keyword>
<evidence type="ECO:0000256" key="6">
    <source>
        <dbReference type="ARBA" id="ARBA00023157"/>
    </source>
</evidence>
<feature type="compositionally biased region" description="Low complexity" evidence="8">
    <location>
        <begin position="1191"/>
        <end position="1202"/>
    </location>
</feature>
<feature type="domain" description="Chitin-binding type-2" evidence="9">
    <location>
        <begin position="9"/>
        <end position="80"/>
    </location>
</feature>
<gene>
    <name evidence="10" type="ORF">GCK32_002385</name>
</gene>
<dbReference type="FunFam" id="1.20.5.350:FF:000003">
    <property type="entry name" value="Troponin T isoform 5"/>
    <property type="match status" value="1"/>
</dbReference>
<dbReference type="GO" id="GO:0006937">
    <property type="term" value="P:regulation of muscle contraction"/>
    <property type="evidence" value="ECO:0007669"/>
    <property type="project" value="UniProtKB-ARBA"/>
</dbReference>
<keyword evidence="5" id="KW-0677">Repeat</keyword>
<evidence type="ECO:0000256" key="2">
    <source>
        <dbReference type="ARBA" id="ARBA00022473"/>
    </source>
</evidence>
<proteinExistence type="inferred from homology"/>
<dbReference type="EMBL" id="WIXE01016841">
    <property type="protein sequence ID" value="KAK5972237.1"/>
    <property type="molecule type" value="Genomic_DNA"/>
</dbReference>
<feature type="domain" description="Chitin-binding type-2" evidence="9">
    <location>
        <begin position="242"/>
        <end position="290"/>
    </location>
</feature>
<keyword evidence="11" id="KW-1185">Reference proteome</keyword>
<evidence type="ECO:0000256" key="8">
    <source>
        <dbReference type="SAM" id="MobiDB-lite"/>
    </source>
</evidence>
<reference evidence="10 11" key="1">
    <citation type="submission" date="2019-10" db="EMBL/GenBank/DDBJ databases">
        <title>Assembly and Annotation for the nematode Trichostrongylus colubriformis.</title>
        <authorList>
            <person name="Martin J."/>
        </authorList>
    </citation>
    <scope>NUCLEOTIDE SEQUENCE [LARGE SCALE GENOMIC DNA]</scope>
    <source>
        <strain evidence="10">G859</strain>
        <tissue evidence="10">Whole worm</tissue>
    </source>
</reference>
<comment type="caution">
    <text evidence="10">The sequence shown here is derived from an EMBL/GenBank/DDBJ whole genome shotgun (WGS) entry which is preliminary data.</text>
</comment>
<dbReference type="Gene3D" id="2.170.140.10">
    <property type="entry name" value="Chitin binding domain"/>
    <property type="match status" value="5"/>
</dbReference>
<evidence type="ECO:0000313" key="10">
    <source>
        <dbReference type="EMBL" id="KAK5972237.1"/>
    </source>
</evidence>
<feature type="domain" description="Chitin-binding type-2" evidence="9">
    <location>
        <begin position="839"/>
        <end position="895"/>
    </location>
</feature>
<feature type="compositionally biased region" description="Acidic residues" evidence="8">
    <location>
        <begin position="1130"/>
        <end position="1152"/>
    </location>
</feature>
<protein>
    <recommendedName>
        <fullName evidence="9">Chitin-binding type-2 domain-containing protein</fullName>
    </recommendedName>
</protein>
<feature type="compositionally biased region" description="Low complexity" evidence="8">
    <location>
        <begin position="95"/>
        <end position="107"/>
    </location>
</feature>
<name>A0AAN8FDW0_TRICO</name>
<feature type="region of interest" description="Disordered" evidence="8">
    <location>
        <begin position="81"/>
        <end position="107"/>
    </location>
</feature>
<dbReference type="InterPro" id="IPR051940">
    <property type="entry name" value="Chitin_bind-dev_reg"/>
</dbReference>
<dbReference type="PANTHER" id="PTHR23301:SF0">
    <property type="entry name" value="CHITIN-BINDING TYPE-2 DOMAIN-CONTAINING PROTEIN-RELATED"/>
    <property type="match status" value="1"/>
</dbReference>
<comment type="similarity">
    <text evidence="1">Belongs to the troponin T family.</text>
</comment>
<organism evidence="10 11">
    <name type="scientific">Trichostrongylus colubriformis</name>
    <name type="common">Black scour worm</name>
    <dbReference type="NCBI Taxonomy" id="6319"/>
    <lineage>
        <taxon>Eukaryota</taxon>
        <taxon>Metazoa</taxon>
        <taxon>Ecdysozoa</taxon>
        <taxon>Nematoda</taxon>
        <taxon>Chromadorea</taxon>
        <taxon>Rhabditida</taxon>
        <taxon>Rhabditina</taxon>
        <taxon>Rhabditomorpha</taxon>
        <taxon>Strongyloidea</taxon>
        <taxon>Trichostrongylidae</taxon>
        <taxon>Trichostrongylus</taxon>
    </lineage>
</organism>
<dbReference type="Pfam" id="PF00992">
    <property type="entry name" value="Troponin"/>
    <property type="match status" value="1"/>
</dbReference>
<feature type="compositionally biased region" description="Basic and acidic residues" evidence="8">
    <location>
        <begin position="1315"/>
        <end position="1325"/>
    </location>
</feature>
<dbReference type="InterPro" id="IPR038077">
    <property type="entry name" value="Troponin_sf"/>
</dbReference>
<feature type="compositionally biased region" description="Basic and acidic residues" evidence="8">
    <location>
        <begin position="1167"/>
        <end position="1178"/>
    </location>
</feature>
<feature type="compositionally biased region" description="Basic and acidic residues" evidence="8">
    <location>
        <begin position="1231"/>
        <end position="1289"/>
    </location>
</feature>
<evidence type="ECO:0000256" key="5">
    <source>
        <dbReference type="ARBA" id="ARBA00022737"/>
    </source>
</evidence>
<dbReference type="Proteomes" id="UP001331761">
    <property type="component" value="Unassembled WGS sequence"/>
</dbReference>
<evidence type="ECO:0000313" key="11">
    <source>
        <dbReference type="Proteomes" id="UP001331761"/>
    </source>
</evidence>
<dbReference type="Gene3D" id="3.20.20.80">
    <property type="entry name" value="Glycosidases"/>
    <property type="match status" value="2"/>
</dbReference>
<keyword evidence="3" id="KW-0147">Chitin-binding</keyword>
<dbReference type="GO" id="GO:0005861">
    <property type="term" value="C:troponin complex"/>
    <property type="evidence" value="ECO:0007669"/>
    <property type="project" value="InterPro"/>
</dbReference>
<dbReference type="SUPFAM" id="SSF90250">
    <property type="entry name" value="Troponin coil-coiled subunits"/>
    <property type="match status" value="1"/>
</dbReference>
<feature type="compositionally biased region" description="Polar residues" evidence="8">
    <location>
        <begin position="82"/>
        <end position="94"/>
    </location>
</feature>
<dbReference type="Gene3D" id="1.20.5.350">
    <property type="match status" value="1"/>
</dbReference>
<feature type="compositionally biased region" description="Polar residues" evidence="8">
    <location>
        <begin position="1408"/>
        <end position="1420"/>
    </location>
</feature>
<feature type="domain" description="Chitin-binding type-2" evidence="9">
    <location>
        <begin position="1073"/>
        <end position="1131"/>
    </location>
</feature>
<feature type="region of interest" description="Disordered" evidence="8">
    <location>
        <begin position="1380"/>
        <end position="1526"/>
    </location>
</feature>
<sequence length="1526" mass="167181">MDKVYCDYPENCRQGEDAASTEARPVPSTVVNKDGVITDTDCQPKFTTCLSDVAFVTKCPAGLLYSLTAKMCDYPEACGKPSTDSVTSPSGNQYSASSSSVKKTNASSETRVKSVSVQYQHSVIGKDLCAGKSDGPLNSTDCRPSFSFCVNGALYSTNCPEGLLYSFASRRCEWASECGKVVSRSESSAHSAAVPLRPAGDSTKEYPTPSSIPAPTHYVPVQPPSSVAQTASGSVRVSVTYDFDCSTRANGKYSLGGCVGRFILCTDGLAHIRNCPDGLVFNEAKGFCDYDCGSVAVFSASSDVSKDIHVQSQSNVTHIRQSIPARVAPVEAECVTSLALARCSSKFLRCRNGKLESAQCPGQSLYDETLSLCVYDLTQCKTETSTAKTDEETSITSAPIVSTDAVYKSAHSAGGYSVPAAPVQQYPARNAPYGSSMYNPFAMLYPQFLPMGIRDAMHGREKVNHGPINFQPRSMLAGGFRPPVRDIFDGVVSPWLEPGIDRLAACPVGDLFDSSTNKCVTSENCGKPQPVVLIPAQEPVPVVMPAPAPATPSVPVAVPSVPIHRPAQAVPLTTTTKRPPVIYPPVPAPVSVAQRAPVSQPRPPPTPAVLPASDRQLNQFDCAHGSDYAVDCNGNFMKCVHGVAYPMKCPAGLVYDQTKQLCDYPAAVAGCATVQMDQTRPDHSLDVDKTSLDQAMDKTYPGAPILLPTTQAPVPNAPDFCAYLSDGPHTEGCTASFVICHNRQTQTSMNCPVGTWFDQTRGICDLREKVAACGGALDEFDCAKPLVFNPATVSCDFREFVSECEEFKGSQDTVATSYDAAAPVAPSGTTATPITTTVPPSCVYSEERPAFALDYCARVYGMCSEHGVLKREECSVGFLFDSHLNTCVPSEQCGQERLKDLISKATHATPVEGVQVTTHKETSKYAKRKDDRCRNSLEGAMKPLGRCRSSYIRCAGGEAIIEPCASTAEVFSSAVGACVLRVNAPECHSAPQRSPPPYISASSSDPSSFCRTRPDGLYRNPTDCAGILQCFGGDVFEYPSCSSGLVFNELTAKCDYRHAVPECHTAADDTNVERGCRGAKHGDFVADEADCQQFYRCVWDRLESMRCPSGTVFNPKLSVCDWPDNLSNMSEEEEVYSEEEEEELEDEEVAADEESKAEPVEEEEEEKKEAPPEEEKPKTRAPPPQEEKPPAELTEAEAAMLAAKKRHEEEEALKMLDYEQRRIAEKEKMEQELRELKEKQERRRAEREEDERQFAERRRQDEERRRKEEEERKAKCDAEKNRKNDERLRRQQMMAGSFAGHHATPGGTGKNFTTKKKDGMSKEQMEEAKKAFIATVCRAVDISSLLPNDLKARIKGLHERIAKLESDKYDLEKRQERQEYDMKELHERQRQAARNKALQKGLDPEEAASSQFPPKVTTASKFDRQTDRRSYVDRRIMFEKPVVPKPPTIAHGTARPPAEWGRKDNEELEQLRKNLEPPKYVEQVKAEGAKPPIDPIPLQLPDKDFEDEEPAPAAEPTNAGEQVEVA</sequence>
<accession>A0AAN8FDW0</accession>
<feature type="domain" description="Chitin-binding type-2" evidence="9">
    <location>
        <begin position="331"/>
        <end position="382"/>
    </location>
</feature>
<dbReference type="PANTHER" id="PTHR23301">
    <property type="entry name" value="CHITIN BINDING PERITROPHIN-A"/>
    <property type="match status" value="1"/>
</dbReference>
<feature type="region of interest" description="Disordered" evidence="8">
    <location>
        <begin position="1129"/>
        <end position="1208"/>
    </location>
</feature>
<dbReference type="InterPro" id="IPR002557">
    <property type="entry name" value="Chitin-bd_dom"/>
</dbReference>
<dbReference type="GO" id="GO:0005576">
    <property type="term" value="C:extracellular region"/>
    <property type="evidence" value="ECO:0007669"/>
    <property type="project" value="InterPro"/>
</dbReference>
<evidence type="ECO:0000256" key="4">
    <source>
        <dbReference type="ARBA" id="ARBA00022729"/>
    </source>
</evidence>
<feature type="domain" description="Chitin-binding type-2" evidence="9">
    <location>
        <begin position="718"/>
        <end position="775"/>
    </location>
</feature>
<dbReference type="SUPFAM" id="SSF57625">
    <property type="entry name" value="Invertebrate chitin-binding proteins"/>
    <property type="match status" value="10"/>
</dbReference>
<evidence type="ECO:0000256" key="3">
    <source>
        <dbReference type="ARBA" id="ARBA00022669"/>
    </source>
</evidence>
<feature type="domain" description="Chitin-binding type-2" evidence="9">
    <location>
        <begin position="126"/>
        <end position="180"/>
    </location>
</feature>
<keyword evidence="4" id="KW-0732">Signal</keyword>
<keyword evidence="2" id="KW-0217">Developmental protein</keyword>
<feature type="region of interest" description="Disordered" evidence="8">
    <location>
        <begin position="1231"/>
        <end position="1325"/>
    </location>
</feature>
<dbReference type="GO" id="GO:0045214">
    <property type="term" value="P:sarcomere organization"/>
    <property type="evidence" value="ECO:0007669"/>
    <property type="project" value="UniProtKB-ARBA"/>
</dbReference>
<dbReference type="InterPro" id="IPR001978">
    <property type="entry name" value="Troponin"/>
</dbReference>
<dbReference type="GO" id="GO:0008061">
    <property type="term" value="F:chitin binding"/>
    <property type="evidence" value="ECO:0007669"/>
    <property type="project" value="UniProtKB-KW"/>
</dbReference>
<feature type="domain" description="Chitin-binding type-2" evidence="9">
    <location>
        <begin position="619"/>
        <end position="673"/>
    </location>
</feature>
<dbReference type="SMART" id="SM00494">
    <property type="entry name" value="ChtBD2"/>
    <property type="match status" value="10"/>
</dbReference>
<feature type="domain" description="Chitin-binding type-2" evidence="9">
    <location>
        <begin position="930"/>
        <end position="989"/>
    </location>
</feature>
<evidence type="ECO:0000256" key="7">
    <source>
        <dbReference type="ARBA" id="ARBA00023180"/>
    </source>
</evidence>
<evidence type="ECO:0000259" key="9">
    <source>
        <dbReference type="PROSITE" id="PS50940"/>
    </source>
</evidence>
<feature type="compositionally biased region" description="Basic and acidic residues" evidence="8">
    <location>
        <begin position="1421"/>
        <end position="1438"/>
    </location>
</feature>
<keyword evidence="6" id="KW-1015">Disulfide bond</keyword>
<feature type="domain" description="Chitin-binding type-2" evidence="9">
    <location>
        <begin position="1007"/>
        <end position="1065"/>
    </location>
</feature>
<dbReference type="InterPro" id="IPR036508">
    <property type="entry name" value="Chitin-bd_dom_sf"/>
</dbReference>
<dbReference type="Pfam" id="PF01607">
    <property type="entry name" value="CBM_14"/>
    <property type="match status" value="9"/>
</dbReference>
<dbReference type="PROSITE" id="PS50940">
    <property type="entry name" value="CHIT_BIND_II"/>
    <property type="match status" value="10"/>
</dbReference>
<feature type="compositionally biased region" description="Basic and acidic residues" evidence="8">
    <location>
        <begin position="1460"/>
        <end position="1476"/>
    </location>
</feature>
<evidence type="ECO:0000256" key="1">
    <source>
        <dbReference type="ARBA" id="ARBA00008330"/>
    </source>
</evidence>
<feature type="compositionally biased region" description="Basic and acidic residues" evidence="8">
    <location>
        <begin position="1380"/>
        <end position="1390"/>
    </location>
</feature>